<gene>
    <name evidence="1" type="ORF">GCM10007096_41100</name>
</gene>
<evidence type="ECO:0000313" key="2">
    <source>
        <dbReference type="Proteomes" id="UP000656813"/>
    </source>
</evidence>
<keyword evidence="2" id="KW-1185">Reference proteome</keyword>
<dbReference type="Proteomes" id="UP000656813">
    <property type="component" value="Unassembled WGS sequence"/>
</dbReference>
<dbReference type="EMBL" id="BMFV01000053">
    <property type="protein sequence ID" value="GGH88538.1"/>
    <property type="molecule type" value="Genomic_DNA"/>
</dbReference>
<comment type="caution">
    <text evidence="1">The sequence shown here is derived from an EMBL/GenBank/DDBJ whole genome shotgun (WGS) entry which is preliminary data.</text>
</comment>
<dbReference type="RefSeq" id="WP_204871353.1">
    <property type="nucleotide sequence ID" value="NZ_BMFV01000053.1"/>
</dbReference>
<sequence>MVGKKPYFIESPYFVGEPGNWHLKPNAPKEVVKEFNEFMEDDNPKPPYKDMEFIDLDFRVLYDIEKYLFGTVHSTFKEQGFLSAPDFFLIVIWKSNRSKSKVAKRLLEMGYPSLQEAVKIITTEVNLLNDSKQRMKYLMAECGFRLPMATAILTVLFPDSFTVYDVRVCDVLQEQGYKFHSLTDRKFSDRLWEDYKAYINAVSVSAPKEFCLRDKDKYLWGNPFMSS</sequence>
<evidence type="ECO:0000313" key="1">
    <source>
        <dbReference type="EMBL" id="GGH88538.1"/>
    </source>
</evidence>
<name>A0A8J3EPJ6_9BACL</name>
<dbReference type="AlphaFoldDB" id="A0A8J3EPJ6"/>
<organism evidence="1 2">
    <name type="scientific">Pullulanibacillus pueri</name>
    <dbReference type="NCBI Taxonomy" id="1437324"/>
    <lineage>
        <taxon>Bacteria</taxon>
        <taxon>Bacillati</taxon>
        <taxon>Bacillota</taxon>
        <taxon>Bacilli</taxon>
        <taxon>Bacillales</taxon>
        <taxon>Sporolactobacillaceae</taxon>
        <taxon>Pullulanibacillus</taxon>
    </lineage>
</organism>
<reference evidence="1" key="1">
    <citation type="journal article" date="2014" name="Int. J. Syst. Evol. Microbiol.">
        <title>Complete genome sequence of Corynebacterium casei LMG S-19264T (=DSM 44701T), isolated from a smear-ripened cheese.</title>
        <authorList>
            <consortium name="US DOE Joint Genome Institute (JGI-PGF)"/>
            <person name="Walter F."/>
            <person name="Albersmeier A."/>
            <person name="Kalinowski J."/>
            <person name="Ruckert C."/>
        </authorList>
    </citation>
    <scope>NUCLEOTIDE SEQUENCE</scope>
    <source>
        <strain evidence="1">CGMCC 1.12777</strain>
    </source>
</reference>
<accession>A0A8J3EPJ6</accession>
<reference evidence="1" key="2">
    <citation type="submission" date="2020-09" db="EMBL/GenBank/DDBJ databases">
        <authorList>
            <person name="Sun Q."/>
            <person name="Zhou Y."/>
        </authorList>
    </citation>
    <scope>NUCLEOTIDE SEQUENCE</scope>
    <source>
        <strain evidence="1">CGMCC 1.12777</strain>
    </source>
</reference>
<protein>
    <submittedName>
        <fullName evidence="1">Uncharacterized protein</fullName>
    </submittedName>
</protein>
<proteinExistence type="predicted"/>